<evidence type="ECO:0000313" key="2">
    <source>
        <dbReference type="EMBL" id="GAI32439.1"/>
    </source>
</evidence>
<protein>
    <recommendedName>
        <fullName evidence="1">Dinitrogenase iron-molybdenum cofactor biosynthesis domain-containing protein</fullName>
    </recommendedName>
</protein>
<dbReference type="InterPro" id="IPR036105">
    <property type="entry name" value="DiNase_FeMo-co_biosyn_sf"/>
</dbReference>
<gene>
    <name evidence="2" type="ORF">S06H3_27210</name>
</gene>
<dbReference type="SUPFAM" id="SSF53146">
    <property type="entry name" value="Nitrogenase accessory factor-like"/>
    <property type="match status" value="1"/>
</dbReference>
<dbReference type="PANTHER" id="PTHR42983:SF1">
    <property type="entry name" value="IRON-MOLYBDENUM PROTEIN"/>
    <property type="match status" value="1"/>
</dbReference>
<comment type="caution">
    <text evidence="2">The sequence shown here is derived from an EMBL/GenBank/DDBJ whole genome shotgun (WGS) entry which is preliminary data.</text>
</comment>
<dbReference type="Pfam" id="PF02579">
    <property type="entry name" value="Nitro_FeMo-Co"/>
    <property type="match status" value="1"/>
</dbReference>
<dbReference type="CDD" id="cd00851">
    <property type="entry name" value="MTH1175"/>
    <property type="match status" value="1"/>
</dbReference>
<dbReference type="EMBL" id="BARV01015771">
    <property type="protein sequence ID" value="GAI32439.1"/>
    <property type="molecule type" value="Genomic_DNA"/>
</dbReference>
<evidence type="ECO:0000259" key="1">
    <source>
        <dbReference type="Pfam" id="PF02579"/>
    </source>
</evidence>
<sequence length="112" mass="12145">MRYAVPVSDGRLATHFGHCQQFALIDVDEASNTITRKELIASPGHEPGLLPVWLAEEGVSVVIASGMGSRAQDLFRQNRIEVVTNALESDPDKAVLDYISGRLAIGDDVCDH</sequence>
<dbReference type="AlphaFoldDB" id="X1PNI5"/>
<dbReference type="InterPro" id="IPR003731">
    <property type="entry name" value="Di-Nase_FeMo-co_biosynth"/>
</dbReference>
<accession>X1PNI5</accession>
<reference evidence="2" key="1">
    <citation type="journal article" date="2014" name="Front. Microbiol.">
        <title>High frequency of phylogenetically diverse reductive dehalogenase-homologous genes in deep subseafloor sedimentary metagenomes.</title>
        <authorList>
            <person name="Kawai M."/>
            <person name="Futagami T."/>
            <person name="Toyoda A."/>
            <person name="Takaki Y."/>
            <person name="Nishi S."/>
            <person name="Hori S."/>
            <person name="Arai W."/>
            <person name="Tsubouchi T."/>
            <person name="Morono Y."/>
            <person name="Uchiyama I."/>
            <person name="Ito T."/>
            <person name="Fujiyama A."/>
            <person name="Inagaki F."/>
            <person name="Takami H."/>
        </authorList>
    </citation>
    <scope>NUCLEOTIDE SEQUENCE</scope>
    <source>
        <strain evidence="2">Expedition CK06-06</strain>
    </source>
</reference>
<proteinExistence type="predicted"/>
<dbReference type="PANTHER" id="PTHR42983">
    <property type="entry name" value="DINITROGENASE IRON-MOLYBDENUM COFACTOR PROTEIN-RELATED"/>
    <property type="match status" value="1"/>
</dbReference>
<organism evidence="2">
    <name type="scientific">marine sediment metagenome</name>
    <dbReference type="NCBI Taxonomy" id="412755"/>
    <lineage>
        <taxon>unclassified sequences</taxon>
        <taxon>metagenomes</taxon>
        <taxon>ecological metagenomes</taxon>
    </lineage>
</organism>
<name>X1PNI5_9ZZZZ</name>
<feature type="domain" description="Dinitrogenase iron-molybdenum cofactor biosynthesis" evidence="1">
    <location>
        <begin position="9"/>
        <end position="99"/>
    </location>
</feature>
<dbReference type="InterPro" id="IPR033913">
    <property type="entry name" value="MTH1175_dom"/>
</dbReference>
<dbReference type="Gene3D" id="3.30.420.130">
    <property type="entry name" value="Dinitrogenase iron-molybdenum cofactor biosynthesis domain"/>
    <property type="match status" value="1"/>
</dbReference>